<dbReference type="InterPro" id="IPR013785">
    <property type="entry name" value="Aldolase_TIM"/>
</dbReference>
<name>A0A8H7ZDW3_9ASCO</name>
<dbReference type="EMBL" id="JAEOAQ010000005">
    <property type="protein sequence ID" value="KAG5418409.1"/>
    <property type="molecule type" value="Genomic_DNA"/>
</dbReference>
<feature type="compositionally biased region" description="Basic and acidic residues" evidence="4">
    <location>
        <begin position="380"/>
        <end position="391"/>
    </location>
</feature>
<evidence type="ECO:0000256" key="4">
    <source>
        <dbReference type="SAM" id="MobiDB-lite"/>
    </source>
</evidence>
<sequence>MTKPAIQSSNLFKPIKVGNTVIQHRIAHLPTTRNRAHPGDHIPTDLEKKYYTDRAKSGALLVSEATVATPKLGWYPNVPGIWNEKQALGWKEIVDSVHEAGGKIAVQLWGMGRVGSGALLKAKGYDFVGVSDVYEHEKSEKEAIEAGNPLRPLTVEEIEDLVQNDYPNAVKLALDVAGFDFVELHFANGYIASQFLHPKINTRTDKYGGPIENRARFILEALDNIFKVADAQRVGVRFSPANVFQEPGINPSSKEDYTYILKELQKRADNGHQLAFIDLVDGVYDVDDVQSPANVNYFYDLWKGVILKGGNYTEDKNDGWKKILQDADANDRTLVGFGRHFIANPDLPQRIKNGQDLNDYDRSTFYTTFDYGYNTYPEYGETREADPDAKVVPKPLVH</sequence>
<accession>A0A8H7ZDW3</accession>
<feature type="domain" description="NADH:flavin oxidoreductase/NADH oxidase N-terminal" evidence="5">
    <location>
        <begin position="10"/>
        <end position="357"/>
    </location>
</feature>
<gene>
    <name evidence="6" type="ORF">I9W82_003937</name>
</gene>
<dbReference type="GO" id="GO:0010181">
    <property type="term" value="F:FMN binding"/>
    <property type="evidence" value="ECO:0007669"/>
    <property type="project" value="InterPro"/>
</dbReference>
<feature type="region of interest" description="Disordered" evidence="4">
    <location>
        <begin position="379"/>
        <end position="398"/>
    </location>
</feature>
<proteinExistence type="inferred from homology"/>
<dbReference type="InterPro" id="IPR001155">
    <property type="entry name" value="OxRdtase_FMN_N"/>
</dbReference>
<evidence type="ECO:0000256" key="1">
    <source>
        <dbReference type="ARBA" id="ARBA00001917"/>
    </source>
</evidence>
<keyword evidence="7" id="KW-1185">Reference proteome</keyword>
<reference evidence="6 7" key="1">
    <citation type="submission" date="2020-12" db="EMBL/GenBank/DDBJ databases">
        <title>Effect of drift, selection, and recombination on the evolution of hybrid genomes in Candida yeast pathogens.</title>
        <authorList>
            <person name="Mixao V."/>
            <person name="Ksiezopolska E."/>
            <person name="Saus E."/>
            <person name="Boekhout T."/>
            <person name="Gacser A."/>
            <person name="Gabaldon T."/>
        </authorList>
    </citation>
    <scope>NUCLEOTIDE SEQUENCE [LARGE SCALE GENOMIC DNA]</scope>
    <source>
        <strain evidence="6 7">BP57</strain>
    </source>
</reference>
<dbReference type="Gene3D" id="3.20.20.70">
    <property type="entry name" value="Aldolase class I"/>
    <property type="match status" value="1"/>
</dbReference>
<comment type="caution">
    <text evidence="6">The sequence shown here is derived from an EMBL/GenBank/DDBJ whole genome shotgun (WGS) entry which is preliminary data.</text>
</comment>
<organism evidence="6 7">
    <name type="scientific">Candida metapsilosis</name>
    <dbReference type="NCBI Taxonomy" id="273372"/>
    <lineage>
        <taxon>Eukaryota</taxon>
        <taxon>Fungi</taxon>
        <taxon>Dikarya</taxon>
        <taxon>Ascomycota</taxon>
        <taxon>Saccharomycotina</taxon>
        <taxon>Pichiomycetes</taxon>
        <taxon>Debaryomycetaceae</taxon>
        <taxon>Candida/Lodderomyces clade</taxon>
        <taxon>Candida</taxon>
    </lineage>
</organism>
<dbReference type="InterPro" id="IPR045247">
    <property type="entry name" value="Oye-like"/>
</dbReference>
<comment type="similarity">
    <text evidence="2">Belongs to the NADH:flavin oxidoreductase/NADH oxidase family.</text>
</comment>
<dbReference type="PANTHER" id="PTHR22893:SF91">
    <property type="entry name" value="NADPH DEHYDROGENASE 2-RELATED"/>
    <property type="match status" value="1"/>
</dbReference>
<dbReference type="AlphaFoldDB" id="A0A8H7ZDW3"/>
<evidence type="ECO:0000259" key="5">
    <source>
        <dbReference type="Pfam" id="PF00724"/>
    </source>
</evidence>
<dbReference type="RefSeq" id="XP_067547525.1">
    <property type="nucleotide sequence ID" value="XM_067692955.1"/>
</dbReference>
<keyword evidence="3" id="KW-0288">FMN</keyword>
<dbReference type="SUPFAM" id="SSF51395">
    <property type="entry name" value="FMN-linked oxidoreductases"/>
    <property type="match status" value="1"/>
</dbReference>
<comment type="cofactor">
    <cofactor evidence="1">
        <name>FMN</name>
        <dbReference type="ChEBI" id="CHEBI:58210"/>
    </cofactor>
</comment>
<dbReference type="OrthoDB" id="276546at2759"/>
<evidence type="ECO:0000313" key="7">
    <source>
        <dbReference type="Proteomes" id="UP000669133"/>
    </source>
</evidence>
<dbReference type="GO" id="GO:0003959">
    <property type="term" value="F:NADPH dehydrogenase activity"/>
    <property type="evidence" value="ECO:0007669"/>
    <property type="project" value="TreeGrafter"/>
</dbReference>
<keyword evidence="3" id="KW-0285">Flavoprotein</keyword>
<dbReference type="PANTHER" id="PTHR22893">
    <property type="entry name" value="NADH OXIDOREDUCTASE-RELATED"/>
    <property type="match status" value="1"/>
</dbReference>
<dbReference type="GeneID" id="93652566"/>
<evidence type="ECO:0000256" key="2">
    <source>
        <dbReference type="ARBA" id="ARBA00005979"/>
    </source>
</evidence>
<protein>
    <recommendedName>
        <fullName evidence="5">NADH:flavin oxidoreductase/NADH oxidase N-terminal domain-containing protein</fullName>
    </recommendedName>
</protein>
<dbReference type="Proteomes" id="UP000669133">
    <property type="component" value="Unassembled WGS sequence"/>
</dbReference>
<evidence type="ECO:0000256" key="3">
    <source>
        <dbReference type="ARBA" id="ARBA00022643"/>
    </source>
</evidence>
<dbReference type="FunFam" id="3.20.20.70:FF:000337">
    <property type="entry name" value="NADPH dehydrogenase"/>
    <property type="match status" value="1"/>
</dbReference>
<evidence type="ECO:0000313" key="6">
    <source>
        <dbReference type="EMBL" id="KAG5418409.1"/>
    </source>
</evidence>
<dbReference type="Pfam" id="PF00724">
    <property type="entry name" value="Oxidored_FMN"/>
    <property type="match status" value="1"/>
</dbReference>